<keyword evidence="2" id="KW-1185">Reference proteome</keyword>
<gene>
    <name evidence="1" type="ORF">B0H16DRAFT_1449969</name>
</gene>
<evidence type="ECO:0000313" key="1">
    <source>
        <dbReference type="EMBL" id="KAJ7775335.1"/>
    </source>
</evidence>
<proteinExistence type="predicted"/>
<evidence type="ECO:0000313" key="2">
    <source>
        <dbReference type="Proteomes" id="UP001215598"/>
    </source>
</evidence>
<dbReference type="Proteomes" id="UP001215598">
    <property type="component" value="Unassembled WGS sequence"/>
</dbReference>
<organism evidence="1 2">
    <name type="scientific">Mycena metata</name>
    <dbReference type="NCBI Taxonomy" id="1033252"/>
    <lineage>
        <taxon>Eukaryota</taxon>
        <taxon>Fungi</taxon>
        <taxon>Dikarya</taxon>
        <taxon>Basidiomycota</taxon>
        <taxon>Agaricomycotina</taxon>
        <taxon>Agaricomycetes</taxon>
        <taxon>Agaricomycetidae</taxon>
        <taxon>Agaricales</taxon>
        <taxon>Marasmiineae</taxon>
        <taxon>Mycenaceae</taxon>
        <taxon>Mycena</taxon>
    </lineage>
</organism>
<name>A0AAD7JZS4_9AGAR</name>
<reference evidence="1" key="1">
    <citation type="submission" date="2023-03" db="EMBL/GenBank/DDBJ databases">
        <title>Massive genome expansion in bonnet fungi (Mycena s.s.) driven by repeated elements and novel gene families across ecological guilds.</title>
        <authorList>
            <consortium name="Lawrence Berkeley National Laboratory"/>
            <person name="Harder C.B."/>
            <person name="Miyauchi S."/>
            <person name="Viragh M."/>
            <person name="Kuo A."/>
            <person name="Thoen E."/>
            <person name="Andreopoulos B."/>
            <person name="Lu D."/>
            <person name="Skrede I."/>
            <person name="Drula E."/>
            <person name="Henrissat B."/>
            <person name="Morin E."/>
            <person name="Kohler A."/>
            <person name="Barry K."/>
            <person name="LaButti K."/>
            <person name="Morin E."/>
            <person name="Salamov A."/>
            <person name="Lipzen A."/>
            <person name="Mereny Z."/>
            <person name="Hegedus B."/>
            <person name="Baldrian P."/>
            <person name="Stursova M."/>
            <person name="Weitz H."/>
            <person name="Taylor A."/>
            <person name="Grigoriev I.V."/>
            <person name="Nagy L.G."/>
            <person name="Martin F."/>
            <person name="Kauserud H."/>
        </authorList>
    </citation>
    <scope>NUCLEOTIDE SEQUENCE</scope>
    <source>
        <strain evidence="1">CBHHK182m</strain>
    </source>
</reference>
<dbReference type="EMBL" id="JARKIB010000010">
    <property type="protein sequence ID" value="KAJ7775335.1"/>
    <property type="molecule type" value="Genomic_DNA"/>
</dbReference>
<sequence>MEGRSGQMCAGLCVWCALELEGNSSFVYSGNQSAICYLGTALQCQRIPYADNALLAIPAAVDNCDDRERGVDAKDLMKSAKMKSAEVQIEITLGMRDKANESMP</sequence>
<dbReference type="AlphaFoldDB" id="A0AAD7JZS4"/>
<accession>A0AAD7JZS4</accession>
<protein>
    <submittedName>
        <fullName evidence="1">Uncharacterized protein</fullName>
    </submittedName>
</protein>
<comment type="caution">
    <text evidence="1">The sequence shown here is derived from an EMBL/GenBank/DDBJ whole genome shotgun (WGS) entry which is preliminary data.</text>
</comment>